<accession>A0A0Z8CY22</accession>
<dbReference type="SMART" id="SM00889">
    <property type="entry name" value="EFG_IV"/>
    <property type="match status" value="1"/>
</dbReference>
<feature type="domain" description="Translation elongation factor EFG/EF2" evidence="5">
    <location>
        <begin position="263"/>
        <end position="378"/>
    </location>
</feature>
<dbReference type="Pfam" id="PF03764">
    <property type="entry name" value="EFG_IV"/>
    <property type="match status" value="1"/>
</dbReference>
<dbReference type="InterPro" id="IPR009000">
    <property type="entry name" value="Transl_B-barrel_sf"/>
</dbReference>
<dbReference type="Pfam" id="PF22042">
    <property type="entry name" value="EF-G_D2"/>
    <property type="match status" value="1"/>
</dbReference>
<dbReference type="InterPro" id="IPR035647">
    <property type="entry name" value="EFG_III/V"/>
</dbReference>
<organism evidence="6 7">
    <name type="scientific">Streptococcus suis</name>
    <dbReference type="NCBI Taxonomy" id="1307"/>
    <lineage>
        <taxon>Bacteria</taxon>
        <taxon>Bacillati</taxon>
        <taxon>Bacillota</taxon>
        <taxon>Bacilli</taxon>
        <taxon>Lactobacillales</taxon>
        <taxon>Streptococcaceae</taxon>
        <taxon>Streptococcus</taxon>
    </lineage>
</organism>
<name>A0A0Z8CY22_STRSU</name>
<dbReference type="CDD" id="cd16258">
    <property type="entry name" value="Tet_III"/>
    <property type="match status" value="1"/>
</dbReference>
<sequence>MQNVTLTPEISIKNIIDLDDWDPVISRNDKLLKKYIAGEKLTIQELTYEEYRCVKKGSLFPIYHGSARNNIGTQQLIEAISNLFCSEMNENGSELCGRVFKIEYTDHKQRLVYLRLYSGTLHLRDTIILPEKKKVKLTEIYIPSNGEMIQTKIVCSGDIFIIPNNTLRLNDIIGNEKILPCNVWNDNTAPILRTRIEPIKIEEREKLLDALTEIADTDPLLRYCVDTITHEIVISFLGTVQLEVICSLLIEKYHINIRIEDPTVIYLEKPLQKADYTIHIEVPPNPFWASIGLSITPLPIGSGIQYESKVSLGYLNQSFQNAVREGINYGLEQGLYGWEVTDCKICFEYGVYYSPVSSPSDFRFLAPIVLEQTLKKAGTQLLEPYLSFILFTPQGYLSRAYNDAQKHCAIIETSQSKNDEIIFTGHIPVRCINEYRNTLTLYTNGQAVFLTELKDYQIATCEPVIQSRRPNNRIDKVRHMFNKKEN</sequence>
<dbReference type="InterPro" id="IPR027417">
    <property type="entry name" value="P-loop_NTPase"/>
</dbReference>
<evidence type="ECO:0000259" key="5">
    <source>
        <dbReference type="SMART" id="SM00889"/>
    </source>
</evidence>
<reference evidence="6 7" key="1">
    <citation type="submission" date="2016-02" db="EMBL/GenBank/DDBJ databases">
        <authorList>
            <consortium name="Pathogen Informatics"/>
        </authorList>
    </citation>
    <scope>NUCLEOTIDE SEQUENCE [LARGE SCALE GENOMIC DNA]</scope>
    <source>
        <strain evidence="6 7">LSS80</strain>
    </source>
</reference>
<dbReference type="PRINTS" id="PR01037">
    <property type="entry name" value="TCRTETOQM"/>
</dbReference>
<dbReference type="SMART" id="SM00838">
    <property type="entry name" value="EFG_C"/>
    <property type="match status" value="1"/>
</dbReference>
<dbReference type="PANTHER" id="PTHR43261:SF1">
    <property type="entry name" value="RIBOSOME-RELEASING FACTOR 2, MITOCHONDRIAL"/>
    <property type="match status" value="1"/>
</dbReference>
<dbReference type="InterPro" id="IPR053905">
    <property type="entry name" value="EF-G-like_DII"/>
</dbReference>
<evidence type="ECO:0000313" key="7">
    <source>
        <dbReference type="Proteomes" id="UP000070960"/>
    </source>
</evidence>
<dbReference type="Gene3D" id="3.30.70.870">
    <property type="entry name" value="Elongation Factor G (Translational Gtpase), domain 3"/>
    <property type="match status" value="1"/>
</dbReference>
<dbReference type="EMBL" id="FIIE01000004">
    <property type="protein sequence ID" value="CYV56030.1"/>
    <property type="molecule type" value="Genomic_DNA"/>
</dbReference>
<evidence type="ECO:0000313" key="6">
    <source>
        <dbReference type="EMBL" id="CYV56030.1"/>
    </source>
</evidence>
<keyword evidence="1" id="KW-0547">Nucleotide-binding</keyword>
<dbReference type="Pfam" id="PF00679">
    <property type="entry name" value="EFG_C"/>
    <property type="match status" value="1"/>
</dbReference>
<dbReference type="InterPro" id="IPR020568">
    <property type="entry name" value="Ribosomal_Su5_D2-typ_SF"/>
</dbReference>
<evidence type="ECO:0000256" key="2">
    <source>
        <dbReference type="ARBA" id="ARBA00022917"/>
    </source>
</evidence>
<dbReference type="Gene3D" id="3.40.50.300">
    <property type="entry name" value="P-loop containing nucleotide triphosphate hydrolases"/>
    <property type="match status" value="1"/>
</dbReference>
<dbReference type="GO" id="GO:0005525">
    <property type="term" value="F:GTP binding"/>
    <property type="evidence" value="ECO:0007669"/>
    <property type="project" value="UniProtKB-KW"/>
</dbReference>
<evidence type="ECO:0000259" key="4">
    <source>
        <dbReference type="SMART" id="SM00838"/>
    </source>
</evidence>
<feature type="domain" description="Elongation factor EFG" evidence="4">
    <location>
        <begin position="380"/>
        <end position="467"/>
    </location>
</feature>
<dbReference type="Gene3D" id="3.30.230.10">
    <property type="match status" value="1"/>
</dbReference>
<dbReference type="SUPFAM" id="SSF50447">
    <property type="entry name" value="Translation proteins"/>
    <property type="match status" value="1"/>
</dbReference>
<keyword evidence="3" id="KW-0342">GTP-binding</keyword>
<proteinExistence type="predicted"/>
<dbReference type="InterPro" id="IPR041095">
    <property type="entry name" value="EFG_II"/>
</dbReference>
<dbReference type="GO" id="GO:0032790">
    <property type="term" value="P:ribosome disassembly"/>
    <property type="evidence" value="ECO:0007669"/>
    <property type="project" value="TreeGrafter"/>
</dbReference>
<dbReference type="SUPFAM" id="SSF52540">
    <property type="entry name" value="P-loop containing nucleoside triphosphate hydrolases"/>
    <property type="match status" value="1"/>
</dbReference>
<dbReference type="CDD" id="cd01684">
    <property type="entry name" value="Tet_like_IV"/>
    <property type="match status" value="1"/>
</dbReference>
<dbReference type="GO" id="GO:0006412">
    <property type="term" value="P:translation"/>
    <property type="evidence" value="ECO:0007669"/>
    <property type="project" value="UniProtKB-KW"/>
</dbReference>
<dbReference type="SUPFAM" id="SSF54980">
    <property type="entry name" value="EF-G C-terminal domain-like"/>
    <property type="match status" value="2"/>
</dbReference>
<dbReference type="Gene3D" id="3.30.70.240">
    <property type="match status" value="1"/>
</dbReference>
<dbReference type="Proteomes" id="UP000070960">
    <property type="component" value="Unassembled WGS sequence"/>
</dbReference>
<keyword evidence="2" id="KW-0648">Protein biosynthesis</keyword>
<dbReference type="CDD" id="cd03690">
    <property type="entry name" value="Tet_II"/>
    <property type="match status" value="1"/>
</dbReference>
<gene>
    <name evidence="6" type="primary">32</name>
    <name evidence="6" type="synonym">O)</name>
    <name evidence="6" type="synonym">tet(O</name>
    <name evidence="6" type="synonym">W</name>
    <name evidence="6" type="ORF">ERS132442_00726</name>
</gene>
<dbReference type="Pfam" id="PF14492">
    <property type="entry name" value="EFG_III"/>
    <property type="match status" value="1"/>
</dbReference>
<protein>
    <submittedName>
        <fullName evidence="6">Putative tetracycline resistance protein tet(O/W/32/O)</fullName>
    </submittedName>
</protein>
<dbReference type="SUPFAM" id="SSF54211">
    <property type="entry name" value="Ribosomal protein S5 domain 2-like"/>
    <property type="match status" value="1"/>
</dbReference>
<dbReference type="InterPro" id="IPR000640">
    <property type="entry name" value="EFG_V-like"/>
</dbReference>
<dbReference type="Gene3D" id="2.40.30.10">
    <property type="entry name" value="Translation factors"/>
    <property type="match status" value="1"/>
</dbReference>
<dbReference type="AlphaFoldDB" id="A0A0Z8CY22"/>
<evidence type="ECO:0000256" key="1">
    <source>
        <dbReference type="ARBA" id="ARBA00022741"/>
    </source>
</evidence>
<dbReference type="InterPro" id="IPR014721">
    <property type="entry name" value="Ribsml_uS5_D2-typ_fold_subgr"/>
</dbReference>
<dbReference type="PANTHER" id="PTHR43261">
    <property type="entry name" value="TRANSLATION ELONGATION FACTOR G-RELATED"/>
    <property type="match status" value="1"/>
</dbReference>
<dbReference type="InterPro" id="IPR005517">
    <property type="entry name" value="Transl_elong_EFG/EF2_IV"/>
</dbReference>
<evidence type="ECO:0000256" key="3">
    <source>
        <dbReference type="ARBA" id="ARBA00023134"/>
    </source>
</evidence>